<gene>
    <name evidence="1" type="ordered locus">Solca_0725</name>
</gene>
<dbReference type="InterPro" id="IPR038056">
    <property type="entry name" value="YjbR-like_sf"/>
</dbReference>
<dbReference type="Gene3D" id="3.90.1150.30">
    <property type="match status" value="1"/>
</dbReference>
<accession>H8KPF1</accession>
<organism evidence="1 2">
    <name type="scientific">Solitalea canadensis (strain ATCC 29591 / DSM 3403 / JCM 21819 / LMG 8368 / NBRC 15130 / NCIMB 12057 / USAM 9D)</name>
    <name type="common">Flexibacter canadensis</name>
    <dbReference type="NCBI Taxonomy" id="929556"/>
    <lineage>
        <taxon>Bacteria</taxon>
        <taxon>Pseudomonadati</taxon>
        <taxon>Bacteroidota</taxon>
        <taxon>Sphingobacteriia</taxon>
        <taxon>Sphingobacteriales</taxon>
        <taxon>Sphingobacteriaceae</taxon>
        <taxon>Solitalea</taxon>
    </lineage>
</organism>
<evidence type="ECO:0000313" key="2">
    <source>
        <dbReference type="Proteomes" id="UP000007590"/>
    </source>
</evidence>
<dbReference type="InterPro" id="IPR007351">
    <property type="entry name" value="YjbR"/>
</dbReference>
<dbReference type="AlphaFoldDB" id="H8KPF1"/>
<keyword evidence="2" id="KW-1185">Reference proteome</keyword>
<dbReference type="OrthoDB" id="9789813at2"/>
<reference evidence="1" key="1">
    <citation type="submission" date="2012-02" db="EMBL/GenBank/DDBJ databases">
        <title>The complete genome of Solitalea canadensis DSM 3403.</title>
        <authorList>
            <consortium name="US DOE Joint Genome Institute (JGI-PGF)"/>
            <person name="Lucas S."/>
            <person name="Copeland A."/>
            <person name="Lapidus A."/>
            <person name="Glavina del Rio T."/>
            <person name="Dalin E."/>
            <person name="Tice H."/>
            <person name="Bruce D."/>
            <person name="Goodwin L."/>
            <person name="Pitluck S."/>
            <person name="Peters L."/>
            <person name="Ovchinnikova G."/>
            <person name="Lu M."/>
            <person name="Kyrpides N."/>
            <person name="Mavromatis K."/>
            <person name="Ivanova N."/>
            <person name="Brettin T."/>
            <person name="Detter J.C."/>
            <person name="Han C."/>
            <person name="Larimer F."/>
            <person name="Land M."/>
            <person name="Hauser L."/>
            <person name="Markowitz V."/>
            <person name="Cheng J.-F."/>
            <person name="Hugenholtz P."/>
            <person name="Woyke T."/>
            <person name="Wu D."/>
            <person name="Spring S."/>
            <person name="Schroeder M."/>
            <person name="Kopitz M."/>
            <person name="Brambilla E."/>
            <person name="Klenk H.-P."/>
            <person name="Eisen J.A."/>
        </authorList>
    </citation>
    <scope>NUCLEOTIDE SEQUENCE</scope>
    <source>
        <strain evidence="1">DSM 3403</strain>
    </source>
</reference>
<dbReference type="KEGG" id="scn:Solca_0725"/>
<dbReference type="HOGENOM" id="CLU_105851_4_1_10"/>
<evidence type="ECO:0008006" key="3">
    <source>
        <dbReference type="Google" id="ProtNLM"/>
    </source>
</evidence>
<dbReference type="Proteomes" id="UP000007590">
    <property type="component" value="Chromosome"/>
</dbReference>
<dbReference type="RefSeq" id="WP_014679077.1">
    <property type="nucleotide sequence ID" value="NC_017770.1"/>
</dbReference>
<dbReference type="SUPFAM" id="SSF142906">
    <property type="entry name" value="YjbR-like"/>
    <property type="match status" value="1"/>
</dbReference>
<dbReference type="PANTHER" id="PTHR35145:SF1">
    <property type="entry name" value="CYTOPLASMIC PROTEIN"/>
    <property type="match status" value="1"/>
</dbReference>
<sequence>MNIETLQTICSAFPKVTEDIKWGDHLCFLIGEKMFCVGSLSTNFTCSFKASDEDFVTLTERPSIIPAPYMARHKWVLIEEPSALTLQEWEFYVTKSYQLVKSKLPKKYQ</sequence>
<dbReference type="eggNOG" id="COG2315">
    <property type="taxonomic scope" value="Bacteria"/>
</dbReference>
<name>H8KPF1_SOLCM</name>
<dbReference type="STRING" id="929556.Solca_0725"/>
<dbReference type="EMBL" id="CP003349">
    <property type="protein sequence ID" value="AFD05849.1"/>
    <property type="molecule type" value="Genomic_DNA"/>
</dbReference>
<dbReference type="Pfam" id="PF04237">
    <property type="entry name" value="YjbR"/>
    <property type="match status" value="1"/>
</dbReference>
<proteinExistence type="predicted"/>
<dbReference type="PANTHER" id="PTHR35145">
    <property type="entry name" value="CYTOPLASMIC PROTEIN-RELATED"/>
    <property type="match status" value="1"/>
</dbReference>
<evidence type="ECO:0000313" key="1">
    <source>
        <dbReference type="EMBL" id="AFD05849.1"/>
    </source>
</evidence>
<protein>
    <recommendedName>
        <fullName evidence="3">MmcQ/YjbR family DNA-binding protein</fullName>
    </recommendedName>
</protein>
<dbReference type="InterPro" id="IPR058532">
    <property type="entry name" value="YjbR/MT2646/Rv2570-like"/>
</dbReference>